<organism evidence="2 3">
    <name type="scientific">Prunus armeniaca</name>
    <name type="common">Apricot</name>
    <name type="synonym">Armeniaca vulgaris</name>
    <dbReference type="NCBI Taxonomy" id="36596"/>
    <lineage>
        <taxon>Eukaryota</taxon>
        <taxon>Viridiplantae</taxon>
        <taxon>Streptophyta</taxon>
        <taxon>Embryophyta</taxon>
        <taxon>Tracheophyta</taxon>
        <taxon>Spermatophyta</taxon>
        <taxon>Magnoliopsida</taxon>
        <taxon>eudicotyledons</taxon>
        <taxon>Gunneridae</taxon>
        <taxon>Pentapetalae</taxon>
        <taxon>rosids</taxon>
        <taxon>fabids</taxon>
        <taxon>Rosales</taxon>
        <taxon>Rosaceae</taxon>
        <taxon>Amygdaloideae</taxon>
        <taxon>Amygdaleae</taxon>
        <taxon>Prunus</taxon>
    </lineage>
</organism>
<feature type="compositionally biased region" description="Polar residues" evidence="1">
    <location>
        <begin position="119"/>
        <end position="167"/>
    </location>
</feature>
<dbReference type="Proteomes" id="UP000507245">
    <property type="component" value="Unassembled WGS sequence"/>
</dbReference>
<protein>
    <submittedName>
        <fullName evidence="2">Uncharacterized protein</fullName>
    </submittedName>
</protein>
<accession>A0A6J5WDL1</accession>
<gene>
    <name evidence="2" type="ORF">ORAREDHAP_LOCUS14190</name>
</gene>
<evidence type="ECO:0000313" key="3">
    <source>
        <dbReference type="Proteomes" id="UP000507245"/>
    </source>
</evidence>
<proteinExistence type="predicted"/>
<dbReference type="EMBL" id="CAEKKB010000002">
    <property type="protein sequence ID" value="CAB4299619.1"/>
    <property type="molecule type" value="Genomic_DNA"/>
</dbReference>
<evidence type="ECO:0000313" key="2">
    <source>
        <dbReference type="EMBL" id="CAB4299619.1"/>
    </source>
</evidence>
<name>A0A6J5WDL1_PRUAR</name>
<dbReference type="OrthoDB" id="10461376at2759"/>
<sequence>MRAYRPMIHPMTSEDLWPKCHRPPLMPPFYHKQPGRTRKKRKRSAGEQPPNLILQPPSCRGITWKLPNLLKLHMRLKQPKLLKLPHLLKLLKLLKLPKKRKRFKSLTKRIKLPKKKDGSQTVQGSESVQTCPGSQTGQCSQPAQTSQTVHGSQPSTSSSHPFANGTNKKGFKSLAKRKKFTNRKDLLDGYQPWRF</sequence>
<feature type="compositionally biased region" description="Basic residues" evidence="1">
    <location>
        <begin position="33"/>
        <end position="43"/>
    </location>
</feature>
<reference evidence="3" key="1">
    <citation type="journal article" date="2020" name="Genome Biol.">
        <title>Gamete binning: chromosome-level and haplotype-resolved genome assembly enabled by high-throughput single-cell sequencing of gamete genomes.</title>
        <authorList>
            <person name="Campoy J.A."/>
            <person name="Sun H."/>
            <person name="Goel M."/>
            <person name="Jiao W.-B."/>
            <person name="Folz-Donahue K."/>
            <person name="Wang N."/>
            <person name="Rubio M."/>
            <person name="Liu C."/>
            <person name="Kukat C."/>
            <person name="Ruiz D."/>
            <person name="Huettel B."/>
            <person name="Schneeberger K."/>
        </authorList>
    </citation>
    <scope>NUCLEOTIDE SEQUENCE [LARGE SCALE GENOMIC DNA]</scope>
    <source>
        <strain evidence="3">cv. Rojo Pasion</strain>
    </source>
</reference>
<dbReference type="AlphaFoldDB" id="A0A6J5WDL1"/>
<evidence type="ECO:0000256" key="1">
    <source>
        <dbReference type="SAM" id="MobiDB-lite"/>
    </source>
</evidence>
<feature type="region of interest" description="Disordered" evidence="1">
    <location>
        <begin position="26"/>
        <end position="54"/>
    </location>
</feature>
<keyword evidence="3" id="KW-1185">Reference proteome</keyword>
<feature type="region of interest" description="Disordered" evidence="1">
    <location>
        <begin position="111"/>
        <end position="177"/>
    </location>
</feature>